<sequence>MTDVLYLFSTTFGYWVPLAVTVTVATIGLAAWIWSERTDDDEESSEGEHFAGGQPPPGYASMSGGLPPGPMPGDFQGGPPPPGPMGSGAPSPFQGPPGTEGEFARSTGVEVEDDGSLVGRMSGALRRAPSPQQSYDWASKKVAAGVAAAGAIVGGALSSIREGSQDDFEDHERWSEEADNRDNGPPKPKRRGTAHEFFEGQIDIPRQASISKIKRKSVAIVVSAVEHDTIASQVGQHASILSYLPHHIDFTTTRIFVLIYSPDIKQHPLSLSPTRGGGSLTSSYSNIAHEDATSQPGGDLSTIDPKPLDDTTSLFKALYSQSQSLVERDSLILPFTTPTGHLHILRSLAPETAYIQESLCGLEGDIVKQLSGWVKQIIVVVGDEAGHGGLVDSEDEVAMEIRRERLGESEGQEKWWVMEERTGLGRGVSVVDSLRVGEDWRRRIGEHD</sequence>
<dbReference type="Proteomes" id="UP000053317">
    <property type="component" value="Unassembled WGS sequence"/>
</dbReference>
<feature type="transmembrane region" description="Helical" evidence="2">
    <location>
        <begin position="12"/>
        <end position="34"/>
    </location>
</feature>
<dbReference type="EMBL" id="LCWF01000204">
    <property type="protein sequence ID" value="KKY14887.1"/>
    <property type="molecule type" value="Genomic_DNA"/>
</dbReference>
<evidence type="ECO:0000256" key="2">
    <source>
        <dbReference type="SAM" id="Phobius"/>
    </source>
</evidence>
<feature type="compositionally biased region" description="Basic and acidic residues" evidence="1">
    <location>
        <begin position="170"/>
        <end position="184"/>
    </location>
</feature>
<name>A0A0G2DVE7_PHACM</name>
<comment type="caution">
    <text evidence="3">The sequence shown here is derived from an EMBL/GenBank/DDBJ whole genome shotgun (WGS) entry which is preliminary data.</text>
</comment>
<evidence type="ECO:0000313" key="3">
    <source>
        <dbReference type="EMBL" id="KKY14887.1"/>
    </source>
</evidence>
<reference evidence="3 4" key="2">
    <citation type="submission" date="2015-05" db="EMBL/GenBank/DDBJ databases">
        <authorList>
            <person name="Morales-Cruz A."/>
            <person name="Amrine K.C."/>
            <person name="Cantu D."/>
        </authorList>
    </citation>
    <scope>NUCLEOTIDE SEQUENCE [LARGE SCALE GENOMIC DNA]</scope>
    <source>
        <strain evidence="3">UCRPC4</strain>
    </source>
</reference>
<gene>
    <name evidence="3" type="ORF">UCRPC4_g06610</name>
</gene>
<dbReference type="AlphaFoldDB" id="A0A0G2DVE7"/>
<keyword evidence="2" id="KW-0812">Transmembrane</keyword>
<protein>
    <submittedName>
        <fullName evidence="3">Putative peroxin pex22-like protein</fullName>
    </submittedName>
</protein>
<feature type="region of interest" description="Disordered" evidence="1">
    <location>
        <begin position="38"/>
        <end position="111"/>
    </location>
</feature>
<proteinExistence type="predicted"/>
<accession>A0A0G2DVE7</accession>
<dbReference type="OrthoDB" id="5327700at2759"/>
<evidence type="ECO:0000256" key="1">
    <source>
        <dbReference type="SAM" id="MobiDB-lite"/>
    </source>
</evidence>
<organism evidence="3 4">
    <name type="scientific">Phaeomoniella chlamydospora</name>
    <name type="common">Phaeoacremonium chlamydosporum</name>
    <dbReference type="NCBI Taxonomy" id="158046"/>
    <lineage>
        <taxon>Eukaryota</taxon>
        <taxon>Fungi</taxon>
        <taxon>Dikarya</taxon>
        <taxon>Ascomycota</taxon>
        <taxon>Pezizomycotina</taxon>
        <taxon>Eurotiomycetes</taxon>
        <taxon>Chaetothyriomycetidae</taxon>
        <taxon>Phaeomoniellales</taxon>
        <taxon>Phaeomoniellaceae</taxon>
        <taxon>Phaeomoniella</taxon>
    </lineage>
</organism>
<reference evidence="3 4" key="1">
    <citation type="submission" date="2015-05" db="EMBL/GenBank/DDBJ databases">
        <title>Distinctive expansion of gene families associated with plant cell wall degradation and secondary metabolism in the genomes of grapevine trunk pathogens.</title>
        <authorList>
            <person name="Lawrence D.P."/>
            <person name="Travadon R."/>
            <person name="Rolshausen P.E."/>
            <person name="Baumgartner K."/>
        </authorList>
    </citation>
    <scope>NUCLEOTIDE SEQUENCE [LARGE SCALE GENOMIC DNA]</scope>
    <source>
        <strain evidence="3">UCRPC4</strain>
    </source>
</reference>
<keyword evidence="4" id="KW-1185">Reference proteome</keyword>
<evidence type="ECO:0000313" key="4">
    <source>
        <dbReference type="Proteomes" id="UP000053317"/>
    </source>
</evidence>
<keyword evidence="2" id="KW-0472">Membrane</keyword>
<keyword evidence="2" id="KW-1133">Transmembrane helix</keyword>
<feature type="region of interest" description="Disordered" evidence="1">
    <location>
        <begin position="162"/>
        <end position="192"/>
    </location>
</feature>